<keyword evidence="3" id="KW-0442">Lipid degradation</keyword>
<protein>
    <recommendedName>
        <fullName evidence="1">1-alkyl-2-acetylglycerophosphocholine esterase</fullName>
        <ecNumber evidence="1">3.1.1.47</ecNumber>
    </recommendedName>
</protein>
<dbReference type="PANTHER" id="PTHR10272">
    <property type="entry name" value="PLATELET-ACTIVATING FACTOR ACETYLHYDROLASE"/>
    <property type="match status" value="1"/>
</dbReference>
<name>A0AB34J4C3_PRYPA</name>
<comment type="caution">
    <text evidence="5">The sequence shown here is derived from an EMBL/GenBank/DDBJ whole genome shotgun (WGS) entry which is preliminary data.</text>
</comment>
<dbReference type="Gene3D" id="3.40.50.1820">
    <property type="entry name" value="alpha/beta hydrolase"/>
    <property type="match status" value="1"/>
</dbReference>
<evidence type="ECO:0000313" key="5">
    <source>
        <dbReference type="EMBL" id="KAL1512229.1"/>
    </source>
</evidence>
<dbReference type="Proteomes" id="UP001515480">
    <property type="component" value="Unassembled WGS sequence"/>
</dbReference>
<accession>A0AB34J4C3</accession>
<dbReference type="Pfam" id="PF03403">
    <property type="entry name" value="PAF-AH_p_II"/>
    <property type="match status" value="1"/>
</dbReference>
<gene>
    <name evidence="5" type="ORF">AB1Y20_005491</name>
</gene>
<dbReference type="GO" id="GO:0016042">
    <property type="term" value="P:lipid catabolic process"/>
    <property type="evidence" value="ECO:0007669"/>
    <property type="project" value="UniProtKB-KW"/>
</dbReference>
<organism evidence="5 6">
    <name type="scientific">Prymnesium parvum</name>
    <name type="common">Toxic golden alga</name>
    <dbReference type="NCBI Taxonomy" id="97485"/>
    <lineage>
        <taxon>Eukaryota</taxon>
        <taxon>Haptista</taxon>
        <taxon>Haptophyta</taxon>
        <taxon>Prymnesiophyceae</taxon>
        <taxon>Prymnesiales</taxon>
        <taxon>Prymnesiaceae</taxon>
        <taxon>Prymnesium</taxon>
    </lineage>
</organism>
<dbReference type="EC" id="3.1.1.47" evidence="1"/>
<evidence type="ECO:0000256" key="1">
    <source>
        <dbReference type="ARBA" id="ARBA00013201"/>
    </source>
</evidence>
<proteinExistence type="predicted"/>
<evidence type="ECO:0000256" key="4">
    <source>
        <dbReference type="ARBA" id="ARBA00023098"/>
    </source>
</evidence>
<evidence type="ECO:0000256" key="2">
    <source>
        <dbReference type="ARBA" id="ARBA00022801"/>
    </source>
</evidence>
<sequence length="374" mass="41319">MYGCLSFLLRLSGYPRLIQDPVGPYRVGMRRTRLPDSLYCECMYPIATPDGKHEPYFRPEAISGLAEYAQLPRDLLHHALSRPHPCPFRVPPLEGSWPIVVLVHGLGGCAEMYSQFCMFVASFGYIVVAIEHEDGSGCHAETSDGRTLRYTRLPAGFISSRESILDFRKPFLEQRAAELRTVMLALAKGGGDDLAEVLSVADRANGISLIGHSFGSATILQFLRPTGAPPAQSTPRVRDVVLLDPWLVPVSDAVLAQGISQPTLCILSEQWRNDEEQMLHVRPMLQRCSVLHAAMWATGTVHQSISDSSTWAPAFVSKAMRALGRLEQRDDTRLACAFACHEFFAKPQLAGHRNTARPPKPHLTIPNVLLPLSS</sequence>
<dbReference type="AlphaFoldDB" id="A0AB34J4C3"/>
<keyword evidence="2" id="KW-0378">Hydrolase</keyword>
<evidence type="ECO:0000256" key="3">
    <source>
        <dbReference type="ARBA" id="ARBA00022963"/>
    </source>
</evidence>
<dbReference type="PANTHER" id="PTHR10272:SF0">
    <property type="entry name" value="PLATELET-ACTIVATING FACTOR ACETYLHYDROLASE"/>
    <property type="match status" value="1"/>
</dbReference>
<dbReference type="InterPro" id="IPR029058">
    <property type="entry name" value="AB_hydrolase_fold"/>
</dbReference>
<reference evidence="5 6" key="1">
    <citation type="journal article" date="2024" name="Science">
        <title>Giant polyketide synthase enzymes in the biosynthesis of giant marine polyether toxins.</title>
        <authorList>
            <person name="Fallon T.R."/>
            <person name="Shende V.V."/>
            <person name="Wierzbicki I.H."/>
            <person name="Pendleton A.L."/>
            <person name="Watervoot N.F."/>
            <person name="Auber R.P."/>
            <person name="Gonzalez D.J."/>
            <person name="Wisecaver J.H."/>
            <person name="Moore B.S."/>
        </authorList>
    </citation>
    <scope>NUCLEOTIDE SEQUENCE [LARGE SCALE GENOMIC DNA]</scope>
    <source>
        <strain evidence="5 6">12B1</strain>
    </source>
</reference>
<dbReference type="EMBL" id="JBGBPQ010000013">
    <property type="protein sequence ID" value="KAL1512229.1"/>
    <property type="molecule type" value="Genomic_DNA"/>
</dbReference>
<dbReference type="SUPFAM" id="SSF53474">
    <property type="entry name" value="alpha/beta-Hydrolases"/>
    <property type="match status" value="1"/>
</dbReference>
<keyword evidence="4" id="KW-0443">Lipid metabolism</keyword>
<keyword evidence="6" id="KW-1185">Reference proteome</keyword>
<evidence type="ECO:0000313" key="6">
    <source>
        <dbReference type="Proteomes" id="UP001515480"/>
    </source>
</evidence>
<dbReference type="GO" id="GO:0003847">
    <property type="term" value="F:1-alkyl-2-acetylglycerophosphocholine esterase activity"/>
    <property type="evidence" value="ECO:0007669"/>
    <property type="project" value="UniProtKB-EC"/>
</dbReference>